<dbReference type="STRING" id="335283.Neut_1267"/>
<dbReference type="KEGG" id="net:Neut_1267"/>
<evidence type="ECO:0000313" key="1">
    <source>
        <dbReference type="EMBL" id="ABI59519.1"/>
    </source>
</evidence>
<gene>
    <name evidence="1" type="ordered locus">Neut_1267</name>
</gene>
<accession>Q0AGL3</accession>
<evidence type="ECO:0000313" key="2">
    <source>
        <dbReference type="Proteomes" id="UP000001966"/>
    </source>
</evidence>
<protein>
    <submittedName>
        <fullName evidence="1">Uncharacterized protein</fullName>
    </submittedName>
</protein>
<reference evidence="1 2" key="1">
    <citation type="journal article" date="2007" name="Environ. Microbiol.">
        <title>Whole-genome analysis of the ammonia-oxidizing bacterium, Nitrosomonas eutropha C91: implications for niche adaptation.</title>
        <authorList>
            <person name="Stein L.Y."/>
            <person name="Arp D.J."/>
            <person name="Berube P.M."/>
            <person name="Chain P.S."/>
            <person name="Hauser L."/>
            <person name="Jetten M.S."/>
            <person name="Klotz M.G."/>
            <person name="Larimer F.W."/>
            <person name="Norton J.M."/>
            <person name="Op den Camp H.J.M."/>
            <person name="Shin M."/>
            <person name="Wei X."/>
        </authorList>
    </citation>
    <scope>NUCLEOTIDE SEQUENCE [LARGE SCALE GENOMIC DNA]</scope>
    <source>
        <strain evidence="2">DSM 101675 / C91 / Nm57</strain>
    </source>
</reference>
<dbReference type="Gene3D" id="3.60.21.10">
    <property type="match status" value="1"/>
</dbReference>
<dbReference type="AlphaFoldDB" id="Q0AGL3"/>
<organism evidence="1 2">
    <name type="scientific">Nitrosomonas eutropha (strain DSM 101675 / C91 / Nm57)</name>
    <dbReference type="NCBI Taxonomy" id="335283"/>
    <lineage>
        <taxon>Bacteria</taxon>
        <taxon>Pseudomonadati</taxon>
        <taxon>Pseudomonadota</taxon>
        <taxon>Betaproteobacteria</taxon>
        <taxon>Nitrosomonadales</taxon>
        <taxon>Nitrosomonadaceae</taxon>
        <taxon>Nitrosomonas</taxon>
    </lineage>
</organism>
<dbReference type="EMBL" id="CP000450">
    <property type="protein sequence ID" value="ABI59519.1"/>
    <property type="molecule type" value="Genomic_DNA"/>
</dbReference>
<dbReference type="Proteomes" id="UP000001966">
    <property type="component" value="Chromosome"/>
</dbReference>
<sequence length="104" mass="11085">MRVDQYRTENSSKHAIAASTCRHIVIIAGNHDSPSFLSVPGELLKMLDVHVVGNISGNPANEVPVLRGTEGNTELSLCRSPFAGPGCDSRTVLEHKHLAANRGG</sequence>
<dbReference type="InterPro" id="IPR029052">
    <property type="entry name" value="Metallo-depent_PP-like"/>
</dbReference>
<name>Q0AGL3_NITEC</name>
<proteinExistence type="predicted"/>
<dbReference type="RefSeq" id="WP_011634338.1">
    <property type="nucleotide sequence ID" value="NC_008344.1"/>
</dbReference>
<dbReference type="HOGENOM" id="CLU_2247159_0_0_4"/>
<dbReference type="eggNOG" id="COG0420">
    <property type="taxonomic scope" value="Bacteria"/>
</dbReference>